<dbReference type="SUPFAM" id="SSF111369">
    <property type="entry name" value="HlyD-like secretion proteins"/>
    <property type="match status" value="1"/>
</dbReference>
<dbReference type="PANTHER" id="PTHR30469">
    <property type="entry name" value="MULTIDRUG RESISTANCE PROTEIN MDTA"/>
    <property type="match status" value="1"/>
</dbReference>
<reference evidence="2" key="1">
    <citation type="submission" date="2009-10" db="EMBL/GenBank/DDBJ databases">
        <title>Diversity of trophic interactions inside an arsenic-rich microbial ecosystem.</title>
        <authorList>
            <person name="Bertin P.N."/>
            <person name="Heinrich-Salmeron A."/>
            <person name="Pelletier E."/>
            <person name="Goulhen-Chollet F."/>
            <person name="Arsene-Ploetze F."/>
            <person name="Gallien S."/>
            <person name="Calteau A."/>
            <person name="Vallenet D."/>
            <person name="Casiot C."/>
            <person name="Chane-Woon-Ming B."/>
            <person name="Giloteaux L."/>
            <person name="Barakat M."/>
            <person name="Bonnefoy V."/>
            <person name="Bruneel O."/>
            <person name="Chandler M."/>
            <person name="Cleiss J."/>
            <person name="Duran R."/>
            <person name="Elbaz-Poulichet F."/>
            <person name="Fonknechten N."/>
            <person name="Lauga B."/>
            <person name="Mornico D."/>
            <person name="Ortet P."/>
            <person name="Schaeffer C."/>
            <person name="Siguier P."/>
            <person name="Alexander Thil Smith A."/>
            <person name="Van Dorsselaer A."/>
            <person name="Weissenbach J."/>
            <person name="Medigue C."/>
            <person name="Le Paslier D."/>
        </authorList>
    </citation>
    <scope>NUCLEOTIDE SEQUENCE</scope>
</reference>
<gene>
    <name evidence="2" type="ORF">CARN7_2682</name>
</gene>
<dbReference type="PANTHER" id="PTHR30469:SF15">
    <property type="entry name" value="HLYD FAMILY OF SECRETION PROTEINS"/>
    <property type="match status" value="1"/>
</dbReference>
<keyword evidence="1" id="KW-0175">Coiled coil</keyword>
<accession>E6QX60</accession>
<dbReference type="EMBL" id="CABR01000171">
    <property type="protein sequence ID" value="CBI11834.1"/>
    <property type="molecule type" value="Genomic_DNA"/>
</dbReference>
<dbReference type="GO" id="GO:0015562">
    <property type="term" value="F:efflux transmembrane transporter activity"/>
    <property type="evidence" value="ECO:0007669"/>
    <property type="project" value="TreeGrafter"/>
</dbReference>
<dbReference type="Gene3D" id="2.40.50.100">
    <property type="match status" value="1"/>
</dbReference>
<organism evidence="2">
    <name type="scientific">mine drainage metagenome</name>
    <dbReference type="NCBI Taxonomy" id="410659"/>
    <lineage>
        <taxon>unclassified sequences</taxon>
        <taxon>metagenomes</taxon>
        <taxon>ecological metagenomes</taxon>
    </lineage>
</organism>
<evidence type="ECO:0000313" key="2">
    <source>
        <dbReference type="EMBL" id="CBI11834.1"/>
    </source>
</evidence>
<feature type="coiled-coil region" evidence="1">
    <location>
        <begin position="108"/>
        <end position="168"/>
    </location>
</feature>
<protein>
    <submittedName>
        <fullName evidence="2">Putative Multidrug resistance efflux pump EmrA</fullName>
    </submittedName>
</protein>
<name>E6QX60_9ZZZZ</name>
<sequence length="322" mass="35249">MRNKLLFALAILGLLGGLVGAYLSGLQKKPQPPVFTPASNPYGQGIYADGIIESDQTNGENINIYPEVAGNITQILVGEGEHIRRGAALLTLDDTVQRATTEQQKALAEAALAQIAQAAANLKNVQDQLDKQNRSYELDPRSVSKDVLDDAKNAVLIAQTNLNVARKQYIAAIKAYQVANELLSKFTLKSPQDGVVLAIKAAVGSYVSTQGTYGTYTEGFNPVLVMGSTQSTLEVRCYIDEILIQRLPVASKIRAKMFIRGTNINVPLEFVRVQPYVSPKIELSDQRTERVDVRVLPVIFRFKNPKKSSLYPGQLVDIYVGD</sequence>
<comment type="caution">
    <text evidence="2">The sequence shown here is derived from an EMBL/GenBank/DDBJ whole genome shotgun (WGS) entry which is preliminary data.</text>
</comment>
<dbReference type="AlphaFoldDB" id="E6QX60"/>
<dbReference type="Gene3D" id="1.10.287.470">
    <property type="entry name" value="Helix hairpin bin"/>
    <property type="match status" value="1"/>
</dbReference>
<dbReference type="GO" id="GO:1990281">
    <property type="term" value="C:efflux pump complex"/>
    <property type="evidence" value="ECO:0007669"/>
    <property type="project" value="TreeGrafter"/>
</dbReference>
<proteinExistence type="predicted"/>
<evidence type="ECO:0000256" key="1">
    <source>
        <dbReference type="SAM" id="Coils"/>
    </source>
</evidence>